<name>A0A916ZY71_9RHOB</name>
<dbReference type="GO" id="GO:0046872">
    <property type="term" value="F:metal ion binding"/>
    <property type="evidence" value="ECO:0007669"/>
    <property type="project" value="UniProtKB-KW"/>
</dbReference>
<feature type="binding site" evidence="10">
    <location>
        <position position="8"/>
    </location>
    <ligand>
        <name>Mg(2+)</name>
        <dbReference type="ChEBI" id="CHEBI:18420"/>
    </ligand>
</feature>
<proteinExistence type="inferred from homology"/>
<evidence type="ECO:0000256" key="2">
    <source>
        <dbReference type="ARBA" id="ARBA00001946"/>
    </source>
</evidence>
<comment type="similarity">
    <text evidence="4 10">Belongs to the HAD-like hydrolase superfamily. CbbY/CbbZ/Gph/YieH family.</text>
</comment>
<dbReference type="Pfam" id="PF00702">
    <property type="entry name" value="Hydrolase"/>
    <property type="match status" value="1"/>
</dbReference>
<dbReference type="NCBIfam" id="TIGR01449">
    <property type="entry name" value="PGP_bact"/>
    <property type="match status" value="1"/>
</dbReference>
<reference evidence="12" key="1">
    <citation type="journal article" date="2019" name="Int. J. Syst. Evol. Microbiol.">
        <title>The Global Catalogue of Microorganisms (GCM) 10K type strain sequencing project: providing services to taxonomists for standard genome sequencing and annotation.</title>
        <authorList>
            <consortium name="The Broad Institute Genomics Platform"/>
            <consortium name="The Broad Institute Genome Sequencing Center for Infectious Disease"/>
            <person name="Wu L."/>
            <person name="Ma J."/>
        </authorList>
    </citation>
    <scope>NUCLEOTIDE SEQUENCE [LARGE SCALE GENOMIC DNA]</scope>
    <source>
        <strain evidence="12">CGMCC 1.12664</strain>
    </source>
</reference>
<sequence>MDKVVAFDLDGTLVDSAPDLHGVANAVLAEEGVAPISMAEARSFIGQGAPNFVAKMRAARGIPDSEQARLLAAYLARYDGAVARTVVYPGVAEALTALRAGGARLAICTNKPERPALSVLRHFGLLHFFNAVIGGDSMNLRKPDPAPLLAALARAGSGTRIFVGDSEIDASAARAANVPFLLFTEGYRKSPVADLPHRAAFSDFSQLPDLVQAI</sequence>
<dbReference type="Gene3D" id="1.10.150.240">
    <property type="entry name" value="Putative phosphatase, domain 2"/>
    <property type="match status" value="1"/>
</dbReference>
<evidence type="ECO:0000256" key="8">
    <source>
        <dbReference type="ARBA" id="ARBA00022842"/>
    </source>
</evidence>
<evidence type="ECO:0000256" key="9">
    <source>
        <dbReference type="ARBA" id="ARBA00023277"/>
    </source>
</evidence>
<dbReference type="GO" id="GO:0008967">
    <property type="term" value="F:phosphoglycolate phosphatase activity"/>
    <property type="evidence" value="ECO:0007669"/>
    <property type="project" value="UniProtKB-UniRule"/>
</dbReference>
<comment type="caution">
    <text evidence="11">The sequence shown here is derived from an EMBL/GenBank/DDBJ whole genome shotgun (WGS) entry which is preliminary data.</text>
</comment>
<feature type="active site" description="Nucleophile" evidence="10">
    <location>
        <position position="8"/>
    </location>
</feature>
<dbReference type="InterPro" id="IPR037512">
    <property type="entry name" value="PGPase_prok"/>
</dbReference>
<dbReference type="NCBIfam" id="TIGR01549">
    <property type="entry name" value="HAD-SF-IA-v1"/>
    <property type="match status" value="1"/>
</dbReference>
<evidence type="ECO:0000256" key="5">
    <source>
        <dbReference type="ARBA" id="ARBA00013078"/>
    </source>
</evidence>
<dbReference type="EC" id="3.1.3.18" evidence="5 10"/>
<dbReference type="PANTHER" id="PTHR43434">
    <property type="entry name" value="PHOSPHOGLYCOLATE PHOSPHATASE"/>
    <property type="match status" value="1"/>
</dbReference>
<dbReference type="SFLD" id="SFLDG01135">
    <property type="entry name" value="C1.5.6:_HAD__Beta-PGM__Phospha"/>
    <property type="match status" value="1"/>
</dbReference>
<dbReference type="GO" id="GO:0005975">
    <property type="term" value="P:carbohydrate metabolic process"/>
    <property type="evidence" value="ECO:0007669"/>
    <property type="project" value="InterPro"/>
</dbReference>
<dbReference type="SUPFAM" id="SSF56784">
    <property type="entry name" value="HAD-like"/>
    <property type="match status" value="1"/>
</dbReference>
<evidence type="ECO:0000313" key="11">
    <source>
        <dbReference type="EMBL" id="GGE18850.1"/>
    </source>
</evidence>
<dbReference type="PRINTS" id="PR00413">
    <property type="entry name" value="HADHALOGNASE"/>
</dbReference>
<keyword evidence="9 10" id="KW-0119">Carbohydrate metabolism</keyword>
<dbReference type="PANTHER" id="PTHR43434:SF1">
    <property type="entry name" value="PHOSPHOGLYCOLATE PHOSPHATASE"/>
    <property type="match status" value="1"/>
</dbReference>
<keyword evidence="8 10" id="KW-0460">Magnesium</keyword>
<evidence type="ECO:0000256" key="1">
    <source>
        <dbReference type="ARBA" id="ARBA00000830"/>
    </source>
</evidence>
<dbReference type="InterPro" id="IPR023198">
    <property type="entry name" value="PGP-like_dom2"/>
</dbReference>
<evidence type="ECO:0000313" key="12">
    <source>
        <dbReference type="Proteomes" id="UP000612855"/>
    </source>
</evidence>
<keyword evidence="12" id="KW-1185">Reference proteome</keyword>
<keyword evidence="7 10" id="KW-0378">Hydrolase</keyword>
<feature type="binding site" evidence="10">
    <location>
        <position position="10"/>
    </location>
    <ligand>
        <name>Mg(2+)</name>
        <dbReference type="ChEBI" id="CHEBI:18420"/>
    </ligand>
</feature>
<dbReference type="SFLD" id="SFLDG01129">
    <property type="entry name" value="C1.5:_HAD__Beta-PGM__Phosphata"/>
    <property type="match status" value="1"/>
</dbReference>
<comment type="catalytic activity">
    <reaction evidence="1 10">
        <text>2-phosphoglycolate + H2O = glycolate + phosphate</text>
        <dbReference type="Rhea" id="RHEA:14369"/>
        <dbReference type="ChEBI" id="CHEBI:15377"/>
        <dbReference type="ChEBI" id="CHEBI:29805"/>
        <dbReference type="ChEBI" id="CHEBI:43474"/>
        <dbReference type="ChEBI" id="CHEBI:58033"/>
        <dbReference type="EC" id="3.1.3.18"/>
    </reaction>
</comment>
<evidence type="ECO:0000256" key="4">
    <source>
        <dbReference type="ARBA" id="ARBA00006171"/>
    </source>
</evidence>
<evidence type="ECO:0000256" key="6">
    <source>
        <dbReference type="ARBA" id="ARBA00022723"/>
    </source>
</evidence>
<dbReference type="Gene3D" id="3.40.50.1000">
    <property type="entry name" value="HAD superfamily/HAD-like"/>
    <property type="match status" value="1"/>
</dbReference>
<dbReference type="GO" id="GO:0005829">
    <property type="term" value="C:cytosol"/>
    <property type="evidence" value="ECO:0007669"/>
    <property type="project" value="TreeGrafter"/>
</dbReference>
<evidence type="ECO:0000256" key="7">
    <source>
        <dbReference type="ARBA" id="ARBA00022801"/>
    </source>
</evidence>
<dbReference type="InterPro" id="IPR036412">
    <property type="entry name" value="HAD-like_sf"/>
</dbReference>
<dbReference type="InterPro" id="IPR006439">
    <property type="entry name" value="HAD-SF_hydro_IA"/>
</dbReference>
<dbReference type="GO" id="GO:0046295">
    <property type="term" value="P:glycolate biosynthetic process"/>
    <property type="evidence" value="ECO:0007669"/>
    <property type="project" value="UniProtKB-UniRule"/>
</dbReference>
<dbReference type="InterPro" id="IPR023214">
    <property type="entry name" value="HAD_sf"/>
</dbReference>
<dbReference type="EMBL" id="BMFJ01000001">
    <property type="protein sequence ID" value="GGE18850.1"/>
    <property type="molecule type" value="Genomic_DNA"/>
</dbReference>
<gene>
    <name evidence="11" type="primary">cbbZ</name>
    <name evidence="11" type="ORF">GCM10011360_04530</name>
</gene>
<feature type="binding site" evidence="10">
    <location>
        <position position="165"/>
    </location>
    <ligand>
        <name>Mg(2+)</name>
        <dbReference type="ChEBI" id="CHEBI:18420"/>
    </ligand>
</feature>
<accession>A0A916ZY71</accession>
<evidence type="ECO:0000256" key="3">
    <source>
        <dbReference type="ARBA" id="ARBA00004818"/>
    </source>
</evidence>
<dbReference type="RefSeq" id="WP_188476007.1">
    <property type="nucleotide sequence ID" value="NZ_BMFJ01000001.1"/>
</dbReference>
<dbReference type="HAMAP" id="MF_00495">
    <property type="entry name" value="GPH_hydrolase_bact"/>
    <property type="match status" value="1"/>
</dbReference>
<dbReference type="Proteomes" id="UP000612855">
    <property type="component" value="Unassembled WGS sequence"/>
</dbReference>
<comment type="pathway">
    <text evidence="3 10">Organic acid metabolism; glycolate biosynthesis; glycolate from 2-phosphoglycolate: step 1/1.</text>
</comment>
<dbReference type="AlphaFoldDB" id="A0A916ZY71"/>
<evidence type="ECO:0000256" key="10">
    <source>
        <dbReference type="HAMAP-Rule" id="MF_00495"/>
    </source>
</evidence>
<comment type="cofactor">
    <cofactor evidence="2 10">
        <name>Mg(2+)</name>
        <dbReference type="ChEBI" id="CHEBI:18420"/>
    </cofactor>
</comment>
<protein>
    <recommendedName>
        <fullName evidence="5 10">Phosphoglycolate phosphatase</fullName>
        <shortName evidence="10">PGP</shortName>
        <shortName evidence="10">PGPase</shortName>
        <ecNumber evidence="5 10">3.1.3.18</ecNumber>
    </recommendedName>
</protein>
<dbReference type="GO" id="GO:0006281">
    <property type="term" value="P:DNA repair"/>
    <property type="evidence" value="ECO:0007669"/>
    <property type="project" value="TreeGrafter"/>
</dbReference>
<organism evidence="11 12">
    <name type="scientific">Primorskyibacter flagellatus</name>
    <dbReference type="NCBI Taxonomy" id="1387277"/>
    <lineage>
        <taxon>Bacteria</taxon>
        <taxon>Pseudomonadati</taxon>
        <taxon>Pseudomonadota</taxon>
        <taxon>Alphaproteobacteria</taxon>
        <taxon>Rhodobacterales</taxon>
        <taxon>Roseobacteraceae</taxon>
        <taxon>Primorskyibacter</taxon>
    </lineage>
</organism>
<dbReference type="InterPro" id="IPR050155">
    <property type="entry name" value="HAD-like_hydrolase_sf"/>
</dbReference>
<keyword evidence="6 10" id="KW-0479">Metal-binding</keyword>
<dbReference type="SFLD" id="SFLDS00003">
    <property type="entry name" value="Haloacid_Dehalogenase"/>
    <property type="match status" value="1"/>
</dbReference>
<comment type="function">
    <text evidence="10">Specifically catalyzes the dephosphorylation of 2-phosphoglycolate. Is involved in the dissimilation of the intracellular 2-phosphoglycolate formed during the DNA repair of 3'-phosphoglycolate ends, a major class of DNA lesions induced by oxidative stress.</text>
</comment>